<evidence type="ECO:0000313" key="6">
    <source>
        <dbReference type="Proteomes" id="UP000664132"/>
    </source>
</evidence>
<evidence type="ECO:0000259" key="3">
    <source>
        <dbReference type="Pfam" id="PF05603"/>
    </source>
</evidence>
<dbReference type="GO" id="GO:0005829">
    <property type="term" value="C:cytosol"/>
    <property type="evidence" value="ECO:0007669"/>
    <property type="project" value="TreeGrafter"/>
</dbReference>
<evidence type="ECO:0000313" key="5">
    <source>
        <dbReference type="EMBL" id="KAG4418706.1"/>
    </source>
</evidence>
<protein>
    <recommendedName>
        <fullName evidence="7">Hikeshi-like domain-containing protein</fullName>
    </recommendedName>
</protein>
<dbReference type="InterPro" id="IPR031318">
    <property type="entry name" value="OPI10"/>
</dbReference>
<dbReference type="InterPro" id="IPR048364">
    <property type="entry name" value="Hikeshi-like_C"/>
</dbReference>
<name>A0A8H7W5T6_9HELO</name>
<proteinExistence type="inferred from homology"/>
<evidence type="ECO:0000256" key="1">
    <source>
        <dbReference type="ARBA" id="ARBA00006623"/>
    </source>
</evidence>
<dbReference type="Proteomes" id="UP000664132">
    <property type="component" value="Unassembled WGS sequence"/>
</dbReference>
<dbReference type="GO" id="GO:0005634">
    <property type="term" value="C:nucleus"/>
    <property type="evidence" value="ECO:0007669"/>
    <property type="project" value="TreeGrafter"/>
</dbReference>
<feature type="domain" description="Hikeshi-like N-terminal" evidence="3">
    <location>
        <begin position="12"/>
        <end position="163"/>
    </location>
</feature>
<dbReference type="PANTHER" id="PTHR12925:SF0">
    <property type="entry name" value="PROTEIN HIKESHI"/>
    <property type="match status" value="1"/>
</dbReference>
<evidence type="ECO:0008006" key="7">
    <source>
        <dbReference type="Google" id="ProtNLM"/>
    </source>
</evidence>
<evidence type="ECO:0000256" key="2">
    <source>
        <dbReference type="SAM" id="MobiDB-lite"/>
    </source>
</evidence>
<sequence length="251" mass="25822">MAEPLPQLFGVVPTGAPCITVPTSAPSQTSFVYILPTGPKPFSHIVVFLLPGITLPPSTAAAVYISLPPPSSTSSLPPQPPPQPTFKFLGGIGPGKESAVFKISGLTSSSNSQNTNVGTGGIAEVDMDADDSTSTGGLTGSITLGISLESADSVSAQMAALQSPSQSSSTTTTTNPSSALVLANPAGSKKPDTLMLAQRIIKNAFNFLASFSGNVNGGVEVVPLKAFEEWWRKFEGRVRSDPGFLERGDGD</sequence>
<comment type="similarity">
    <text evidence="1">Belongs to the OPI10 family.</text>
</comment>
<feature type="region of interest" description="Disordered" evidence="2">
    <location>
        <begin position="157"/>
        <end position="184"/>
    </location>
</feature>
<organism evidence="5 6">
    <name type="scientific">Cadophora malorum</name>
    <dbReference type="NCBI Taxonomy" id="108018"/>
    <lineage>
        <taxon>Eukaryota</taxon>
        <taxon>Fungi</taxon>
        <taxon>Dikarya</taxon>
        <taxon>Ascomycota</taxon>
        <taxon>Pezizomycotina</taxon>
        <taxon>Leotiomycetes</taxon>
        <taxon>Helotiales</taxon>
        <taxon>Ploettnerulaceae</taxon>
        <taxon>Cadophora</taxon>
    </lineage>
</organism>
<feature type="compositionally biased region" description="Low complexity" evidence="2">
    <location>
        <begin position="162"/>
        <end position="178"/>
    </location>
</feature>
<feature type="domain" description="Hikeshi-like C-terminal" evidence="4">
    <location>
        <begin position="192"/>
        <end position="247"/>
    </location>
</feature>
<keyword evidence="6" id="KW-1185">Reference proteome</keyword>
<evidence type="ECO:0000259" key="4">
    <source>
        <dbReference type="Pfam" id="PF21057"/>
    </source>
</evidence>
<reference evidence="5" key="1">
    <citation type="submission" date="2021-02" db="EMBL/GenBank/DDBJ databases">
        <title>Genome sequence Cadophora malorum strain M34.</title>
        <authorList>
            <person name="Stefanovic E."/>
            <person name="Vu D."/>
            <person name="Scully C."/>
            <person name="Dijksterhuis J."/>
            <person name="Roader J."/>
            <person name="Houbraken J."/>
        </authorList>
    </citation>
    <scope>NUCLEOTIDE SEQUENCE</scope>
    <source>
        <strain evidence="5">M34</strain>
    </source>
</reference>
<dbReference type="Pfam" id="PF05603">
    <property type="entry name" value="Hikeshi-like_N"/>
    <property type="match status" value="1"/>
</dbReference>
<accession>A0A8H7W5T6</accession>
<dbReference type="GO" id="GO:0061608">
    <property type="term" value="F:nuclear import signal receptor activity"/>
    <property type="evidence" value="ECO:0007669"/>
    <property type="project" value="TreeGrafter"/>
</dbReference>
<dbReference type="Pfam" id="PF21057">
    <property type="entry name" value="Hikeshi-like_C"/>
    <property type="match status" value="1"/>
</dbReference>
<gene>
    <name evidence="5" type="ORF">IFR04_008151</name>
</gene>
<dbReference type="GO" id="GO:0006606">
    <property type="term" value="P:protein import into nucleus"/>
    <property type="evidence" value="ECO:0007669"/>
    <property type="project" value="TreeGrafter"/>
</dbReference>
<dbReference type="InterPro" id="IPR008493">
    <property type="entry name" value="Hikeshi-like_N"/>
</dbReference>
<dbReference type="AlphaFoldDB" id="A0A8H7W5T6"/>
<dbReference type="EMBL" id="JAFJYH010000122">
    <property type="protein sequence ID" value="KAG4418706.1"/>
    <property type="molecule type" value="Genomic_DNA"/>
</dbReference>
<dbReference type="PANTHER" id="PTHR12925">
    <property type="entry name" value="HIKESHI FAMILY MEMBER"/>
    <property type="match status" value="1"/>
</dbReference>
<dbReference type="OrthoDB" id="10248398at2759"/>
<comment type="caution">
    <text evidence="5">The sequence shown here is derived from an EMBL/GenBank/DDBJ whole genome shotgun (WGS) entry which is preliminary data.</text>
</comment>